<evidence type="ECO:0000313" key="2">
    <source>
        <dbReference type="EMBL" id="CAD9469663.1"/>
    </source>
</evidence>
<reference evidence="2" key="1">
    <citation type="submission" date="2021-01" db="EMBL/GenBank/DDBJ databases">
        <authorList>
            <person name="Corre E."/>
            <person name="Pelletier E."/>
            <person name="Niang G."/>
            <person name="Scheremetjew M."/>
            <person name="Finn R."/>
            <person name="Kale V."/>
            <person name="Holt S."/>
            <person name="Cochrane G."/>
            <person name="Meng A."/>
            <person name="Brown T."/>
            <person name="Cohen L."/>
        </authorList>
    </citation>
    <scope>NUCLEOTIDE SEQUENCE</scope>
    <source>
        <strain evidence="2">CCMP826</strain>
    </source>
</reference>
<evidence type="ECO:0000313" key="3">
    <source>
        <dbReference type="EMBL" id="CAD9469667.1"/>
    </source>
</evidence>
<accession>A0A6U0EEV3</accession>
<evidence type="ECO:0000256" key="1">
    <source>
        <dbReference type="SAM" id="Phobius"/>
    </source>
</evidence>
<feature type="transmembrane region" description="Helical" evidence="1">
    <location>
        <begin position="55"/>
        <end position="75"/>
    </location>
</feature>
<protein>
    <submittedName>
        <fullName evidence="2">Uncharacterized protein</fullName>
    </submittedName>
</protein>
<organism evidence="2">
    <name type="scientific">Helicotheca tamesis</name>
    <dbReference type="NCBI Taxonomy" id="374047"/>
    <lineage>
        <taxon>Eukaryota</taxon>
        <taxon>Sar</taxon>
        <taxon>Stramenopiles</taxon>
        <taxon>Ochrophyta</taxon>
        <taxon>Bacillariophyta</taxon>
        <taxon>Mediophyceae</taxon>
        <taxon>Lithodesmiophycidae</taxon>
        <taxon>Lithodesmiales</taxon>
        <taxon>Lithodesmiaceae</taxon>
        <taxon>Helicotheca</taxon>
    </lineage>
</organism>
<name>A0A6U0EEV3_9STRA</name>
<sequence length="140" mass="15104">MLRTLGSALLIIINCAKKNFKSVHSLAALLFPSLLPTLGNPVPVQEISLVCPLMGLLFLSAAVALVVRVAAWLFLCSDGLAGDTLPFSLSQLSSNLGAGCQSTRWSWAHCRKIYLVCRNTDIAISSDDVKPNAKETELQY</sequence>
<gene>
    <name evidence="2" type="ORF">HTAM1171_LOCUS1010</name>
    <name evidence="3" type="ORF">HTAM1171_LOCUS1011</name>
</gene>
<dbReference type="EMBL" id="HBGV01001631">
    <property type="protein sequence ID" value="CAD9469663.1"/>
    <property type="molecule type" value="Transcribed_RNA"/>
</dbReference>
<proteinExistence type="predicted"/>
<dbReference type="AlphaFoldDB" id="A0A6U0EEV3"/>
<keyword evidence="1" id="KW-0472">Membrane</keyword>
<keyword evidence="1" id="KW-1133">Transmembrane helix</keyword>
<keyword evidence="1" id="KW-0812">Transmembrane</keyword>
<dbReference type="EMBL" id="HBGV01001632">
    <property type="protein sequence ID" value="CAD9469667.1"/>
    <property type="molecule type" value="Transcribed_RNA"/>
</dbReference>